<evidence type="ECO:0000259" key="11">
    <source>
        <dbReference type="PROSITE" id="PS51062"/>
    </source>
</evidence>
<feature type="compositionally biased region" description="Low complexity" evidence="9">
    <location>
        <begin position="490"/>
        <end position="528"/>
    </location>
</feature>
<dbReference type="InterPro" id="IPR008967">
    <property type="entry name" value="p53-like_TF_DNA-bd_sf"/>
</dbReference>
<dbReference type="Proteomes" id="UP000828236">
    <property type="component" value="Unassembled WGS sequence"/>
</dbReference>
<feature type="chain" id="PRO_5038460907" evidence="10">
    <location>
        <begin position="22"/>
        <end position="896"/>
    </location>
</feature>
<dbReference type="PANTHER" id="PTHR11950:SF31">
    <property type="entry name" value="SEGMENTATION PROTEIN RUNT"/>
    <property type="match status" value="1"/>
</dbReference>
<dbReference type="PROSITE" id="PS51062">
    <property type="entry name" value="RUNT"/>
    <property type="match status" value="1"/>
</dbReference>
<evidence type="ECO:0000256" key="4">
    <source>
        <dbReference type="ARBA" id="ARBA00022833"/>
    </source>
</evidence>
<evidence type="ECO:0000313" key="13">
    <source>
        <dbReference type="EMBL" id="KAH7638606.1"/>
    </source>
</evidence>
<dbReference type="GO" id="GO:0008270">
    <property type="term" value="F:zinc ion binding"/>
    <property type="evidence" value="ECO:0007669"/>
    <property type="project" value="UniProtKB-KW"/>
</dbReference>
<dbReference type="GO" id="GO:0000981">
    <property type="term" value="F:DNA-binding transcription factor activity, RNA polymerase II-specific"/>
    <property type="evidence" value="ECO:0007669"/>
    <property type="project" value="TreeGrafter"/>
</dbReference>
<feature type="region of interest" description="Disordered" evidence="9">
    <location>
        <begin position="368"/>
        <end position="554"/>
    </location>
</feature>
<feature type="signal peptide" evidence="10">
    <location>
        <begin position="1"/>
        <end position="21"/>
    </location>
</feature>
<keyword evidence="10" id="KW-0732">Signal</keyword>
<dbReference type="Pfam" id="PF00853">
    <property type="entry name" value="Runt"/>
    <property type="match status" value="1"/>
</dbReference>
<feature type="compositionally biased region" description="Polar residues" evidence="9">
    <location>
        <begin position="254"/>
        <end position="264"/>
    </location>
</feature>
<organism evidence="13">
    <name type="scientific">Dermatophagoides farinae</name>
    <name type="common">American house dust mite</name>
    <dbReference type="NCBI Taxonomy" id="6954"/>
    <lineage>
        <taxon>Eukaryota</taxon>
        <taxon>Metazoa</taxon>
        <taxon>Ecdysozoa</taxon>
        <taxon>Arthropoda</taxon>
        <taxon>Chelicerata</taxon>
        <taxon>Arachnida</taxon>
        <taxon>Acari</taxon>
        <taxon>Acariformes</taxon>
        <taxon>Sarcoptiformes</taxon>
        <taxon>Astigmata</taxon>
        <taxon>Psoroptidia</taxon>
        <taxon>Analgoidea</taxon>
        <taxon>Pyroglyphidae</taxon>
        <taxon>Dermatophagoidinae</taxon>
        <taxon>Dermatophagoides</taxon>
    </lineage>
</organism>
<evidence type="ECO:0000256" key="9">
    <source>
        <dbReference type="SAM" id="MobiDB-lite"/>
    </source>
</evidence>
<feature type="domain" description="Runt" evidence="11">
    <location>
        <begin position="1"/>
        <end position="105"/>
    </location>
</feature>
<evidence type="ECO:0000256" key="8">
    <source>
        <dbReference type="PROSITE-ProRule" id="PRU01371"/>
    </source>
</evidence>
<accession>A0A9D4NT99</accession>
<evidence type="ECO:0000256" key="3">
    <source>
        <dbReference type="ARBA" id="ARBA00022771"/>
    </source>
</evidence>
<feature type="compositionally biased region" description="Low complexity" evidence="9">
    <location>
        <begin position="413"/>
        <end position="442"/>
    </location>
</feature>
<evidence type="ECO:0000256" key="2">
    <source>
        <dbReference type="ARBA" id="ARBA00022723"/>
    </source>
</evidence>
<keyword evidence="3 8" id="KW-0863">Zinc-finger</keyword>
<feature type="region of interest" description="Disordered" evidence="9">
    <location>
        <begin position="600"/>
        <end position="635"/>
    </location>
</feature>
<protein>
    <submittedName>
        <fullName evidence="13">Uncharacterized protein</fullName>
    </submittedName>
</protein>
<name>A0A9D4NT99_DERFA</name>
<dbReference type="Gene3D" id="2.60.40.720">
    <property type="match status" value="1"/>
</dbReference>
<feature type="domain" description="C2HC/C3H-type" evidence="12">
    <location>
        <begin position="197"/>
        <end position="226"/>
    </location>
</feature>
<feature type="region of interest" description="Disordered" evidence="9">
    <location>
        <begin position="100"/>
        <end position="192"/>
    </location>
</feature>
<dbReference type="SUPFAM" id="SSF49417">
    <property type="entry name" value="p53-like transcription factors"/>
    <property type="match status" value="1"/>
</dbReference>
<dbReference type="InterPro" id="IPR012346">
    <property type="entry name" value="p53/RUNT-type_TF_DNA-bd_sf"/>
</dbReference>
<feature type="compositionally biased region" description="Polar residues" evidence="9">
    <location>
        <begin position="376"/>
        <end position="385"/>
    </location>
</feature>
<evidence type="ECO:0000256" key="10">
    <source>
        <dbReference type="SAM" id="SignalP"/>
    </source>
</evidence>
<dbReference type="InterPro" id="IPR049899">
    <property type="entry name" value="Znf_C2HC_C3H"/>
</dbReference>
<feature type="region of interest" description="Disordered" evidence="9">
    <location>
        <begin position="716"/>
        <end position="752"/>
    </location>
</feature>
<keyword evidence="4" id="KW-0862">Zinc</keyword>
<evidence type="ECO:0000256" key="7">
    <source>
        <dbReference type="ARBA" id="ARBA00023242"/>
    </source>
</evidence>
<evidence type="ECO:0000256" key="6">
    <source>
        <dbReference type="ARBA" id="ARBA00023163"/>
    </source>
</evidence>
<reference evidence="13" key="2">
    <citation type="journal article" date="2021" name="World Allergy Organ. J.">
        <title>Chromosome-level assembly of Dermatophagoides farinae genome and transcriptome reveals two novel allergens Der f 37 and Der f 39.</title>
        <authorList>
            <person name="Chen J."/>
            <person name="Cai Z."/>
            <person name="Fan D."/>
            <person name="Hu J."/>
            <person name="Hou Y."/>
            <person name="He Y."/>
            <person name="Zhang Z."/>
            <person name="Zhao Z."/>
            <person name="Gao P."/>
            <person name="Hu W."/>
            <person name="Sun J."/>
            <person name="Li J."/>
            <person name="Ji K."/>
        </authorList>
    </citation>
    <scope>NUCLEOTIDE SEQUENCE</scope>
    <source>
        <strain evidence="13">JKM2019</strain>
    </source>
</reference>
<comment type="subcellular location">
    <subcellularLocation>
        <location evidence="1">Nucleus</location>
    </subcellularLocation>
</comment>
<dbReference type="EMBL" id="SDOV01000007">
    <property type="protein sequence ID" value="KAH7638606.1"/>
    <property type="molecule type" value="Genomic_DNA"/>
</dbReference>
<gene>
    <name evidence="13" type="ORF">HUG17_2639</name>
</gene>
<comment type="caution">
    <text evidence="13">The sequence shown here is derived from an EMBL/GenBank/DDBJ whole genome shotgun (WGS) entry which is preliminary data.</text>
</comment>
<dbReference type="GO" id="GO:0005634">
    <property type="term" value="C:nucleus"/>
    <property type="evidence" value="ECO:0007669"/>
    <property type="project" value="UniProtKB-SubCell"/>
</dbReference>
<dbReference type="Gene3D" id="3.30.160.60">
    <property type="entry name" value="Classic Zinc Finger"/>
    <property type="match status" value="1"/>
</dbReference>
<feature type="compositionally biased region" description="Low complexity" evidence="9">
    <location>
        <begin position="540"/>
        <end position="549"/>
    </location>
</feature>
<feature type="compositionally biased region" description="Polar residues" evidence="9">
    <location>
        <begin position="731"/>
        <end position="752"/>
    </location>
</feature>
<dbReference type="InterPro" id="IPR000040">
    <property type="entry name" value="AML1_Runt"/>
</dbReference>
<keyword evidence="5" id="KW-0805">Transcription regulation</keyword>
<dbReference type="PANTHER" id="PTHR11950">
    <property type="entry name" value="RUNT RELATED"/>
    <property type="match status" value="1"/>
</dbReference>
<feature type="compositionally biased region" description="Polar residues" evidence="9">
    <location>
        <begin position="177"/>
        <end position="192"/>
    </location>
</feature>
<keyword evidence="7" id="KW-0539">Nucleus</keyword>
<keyword evidence="6" id="KW-0804">Transcription</keyword>
<proteinExistence type="predicted"/>
<feature type="compositionally biased region" description="Low complexity" evidence="9">
    <location>
        <begin position="162"/>
        <end position="176"/>
    </location>
</feature>
<keyword evidence="2" id="KW-0479">Metal-binding</keyword>
<dbReference type="PRINTS" id="PR00967">
    <property type="entry name" value="ONCOGENEAML1"/>
</dbReference>
<dbReference type="GO" id="GO:0000978">
    <property type="term" value="F:RNA polymerase II cis-regulatory region sequence-specific DNA binding"/>
    <property type="evidence" value="ECO:0007669"/>
    <property type="project" value="TreeGrafter"/>
</dbReference>
<evidence type="ECO:0000259" key="12">
    <source>
        <dbReference type="PROSITE" id="PS52027"/>
    </source>
</evidence>
<feature type="compositionally biased region" description="Low complexity" evidence="9">
    <location>
        <begin position="126"/>
        <end position="148"/>
    </location>
</feature>
<reference evidence="13" key="1">
    <citation type="submission" date="2020-06" db="EMBL/GenBank/DDBJ databases">
        <authorList>
            <person name="Ji K."/>
            <person name="Li J."/>
        </authorList>
    </citation>
    <scope>NUCLEOTIDE SEQUENCE</scope>
    <source>
        <strain evidence="13">JKM2019</strain>
        <tissue evidence="13">Whole body</tissue>
    </source>
</reference>
<dbReference type="AlphaFoldDB" id="A0A9D4NT99"/>
<evidence type="ECO:0000256" key="5">
    <source>
        <dbReference type="ARBA" id="ARBA00023015"/>
    </source>
</evidence>
<feature type="compositionally biased region" description="Low complexity" evidence="9">
    <location>
        <begin position="721"/>
        <end position="730"/>
    </location>
</feature>
<evidence type="ECO:0000256" key="1">
    <source>
        <dbReference type="ARBA" id="ARBA00004123"/>
    </source>
</evidence>
<feature type="region of interest" description="Disordered" evidence="9">
    <location>
        <begin position="254"/>
        <end position="295"/>
    </location>
</feature>
<sequence length="896" mass="100599">MGVDGRLAGWLVVIILSDCNGCQIKDGTIVQVKAGNEENCFGEIRNGMAVTKNGVAKFHDLRFIARSGRGKSFSLSIVVQTKPMIVAFYRKAIKVTVDGPREPRTKINSFHPNNNQDLNSNQLINTKTTLKSPSSSYSSTTTISPKSKSNNEFDDYNEIDQSSSSSSESSKSSILSITEQDQSGDLSESTTKLNQQNLVPCSLCERKFLSDRLEKHLIICQKIKEKKRKLFDAAKQRAENLDKINLVPTDINNVNSEQQTNQSKSIRKLKNNKRSTNNNNDNDTAATVKKQSNWRQQHEEFIRTIRAARGVSITNDDDDGDGDDDLYDQQQKKSINVIPSGFIECPTCQRRFSIKAADRHIEWCAESKRKQHERQQNGMKNQQEALQRMKARTKYKPTPPGNNNNNDKLISRSKSITTLSSTGSTISSTSSTPSTSTIRSTSQDNLRRPQQQQQQQQQHPTNGINHRRNNAKILSKSTDNLPNAIKKGKTTTTTTAMNNSKISNNNNKSPSMSRRTTTTTTTTMNNKSNNKKNIDHSGINPDRNQSRNRNNNHHEKSAPIMKFKEKFPNHHLNNHAKSIIDQFHDIEHILRRNSMAVYDDSPKTVPGVRTGGISPIKKSNNSNSHHDDDHHHGTILSKSETNLQMMMGGDIKKRIDQYINRLYDNPIWSTTTTTTNNNNNDMMMANGLNNGDDGIVTIGQQPLTQHINGRITESSNIQQPTTTTTTDSTTMIQRQNSANSDEARMSTSDSTDSGLGVVGYGLTNGCTNQLLETVNENDINLLKSRQSDRSGSKISSRTFRADMVGSPTMSDIEPTANHLLLRNSSLNEIELNGNDITESILIDHHHHHHHNHHPQQQQIVDHENRPRFCHQCGTKYPNVMAKFCYECGSRRFETVT</sequence>
<feature type="compositionally biased region" description="Polar residues" evidence="9">
    <location>
        <begin position="106"/>
        <end position="125"/>
    </location>
</feature>
<dbReference type="Pfam" id="PF13913">
    <property type="entry name" value="zf-C2HC_2"/>
    <property type="match status" value="1"/>
</dbReference>
<feature type="domain" description="C2HC/C3H-type" evidence="12">
    <location>
        <begin position="341"/>
        <end position="370"/>
    </location>
</feature>
<dbReference type="GO" id="GO:0005524">
    <property type="term" value="F:ATP binding"/>
    <property type="evidence" value="ECO:0007669"/>
    <property type="project" value="InterPro"/>
</dbReference>
<dbReference type="PROSITE" id="PS52027">
    <property type="entry name" value="ZF_C2HC_C3H"/>
    <property type="match status" value="2"/>
</dbReference>
<feature type="compositionally biased region" description="Low complexity" evidence="9">
    <location>
        <begin position="274"/>
        <end position="284"/>
    </location>
</feature>
<dbReference type="InterPro" id="IPR013524">
    <property type="entry name" value="Runt_dom"/>
</dbReference>